<accession>A0A8S9NA62</accession>
<feature type="domain" description="RNase H type-1" evidence="1">
    <location>
        <begin position="57"/>
        <end position="165"/>
    </location>
</feature>
<dbReference type="Pfam" id="PF13456">
    <property type="entry name" value="RVT_3"/>
    <property type="match status" value="1"/>
</dbReference>
<dbReference type="GO" id="GO:0004523">
    <property type="term" value="F:RNA-DNA hybrid ribonuclease activity"/>
    <property type="evidence" value="ECO:0007669"/>
    <property type="project" value="InterPro"/>
</dbReference>
<gene>
    <name evidence="2" type="ORF">F2Q69_00052148</name>
</gene>
<evidence type="ECO:0000259" key="1">
    <source>
        <dbReference type="Pfam" id="PF13456"/>
    </source>
</evidence>
<dbReference type="Proteomes" id="UP000712600">
    <property type="component" value="Unassembled WGS sequence"/>
</dbReference>
<dbReference type="InterPro" id="IPR052929">
    <property type="entry name" value="RNase_H-like_EbsB-rel"/>
</dbReference>
<name>A0A8S9NA62_BRACR</name>
<evidence type="ECO:0000313" key="2">
    <source>
        <dbReference type="EMBL" id="KAF3490377.1"/>
    </source>
</evidence>
<proteinExistence type="predicted"/>
<dbReference type="AlphaFoldDB" id="A0A8S9NA62"/>
<dbReference type="EMBL" id="QGKX02002183">
    <property type="protein sequence ID" value="KAF3490377.1"/>
    <property type="molecule type" value="Genomic_DNA"/>
</dbReference>
<evidence type="ECO:0000313" key="3">
    <source>
        <dbReference type="Proteomes" id="UP000712600"/>
    </source>
</evidence>
<sequence>MDFFGICGSQGMAWLLKGSTTLQSLFKQKRRRKRMFGSRSMHQDLMWSKPLWCHENCGAGWILRDEKGTTILHSRRAFSNVGTREEAELRATNWAACDMVSTRQQKIIFESSCVLARDILIAPSEFSEMGHFTNDIHFHLSALQDWSFHHYEQKRNVIAQELATSVTTDHRYHSYIVLGGPTWLLQRIVN</sequence>
<dbReference type="Gene3D" id="3.30.420.10">
    <property type="entry name" value="Ribonuclease H-like superfamily/Ribonuclease H"/>
    <property type="match status" value="1"/>
</dbReference>
<protein>
    <recommendedName>
        <fullName evidence="1">RNase H type-1 domain-containing protein</fullName>
    </recommendedName>
</protein>
<organism evidence="2 3">
    <name type="scientific">Brassica cretica</name>
    <name type="common">Mustard</name>
    <dbReference type="NCBI Taxonomy" id="69181"/>
    <lineage>
        <taxon>Eukaryota</taxon>
        <taxon>Viridiplantae</taxon>
        <taxon>Streptophyta</taxon>
        <taxon>Embryophyta</taxon>
        <taxon>Tracheophyta</taxon>
        <taxon>Spermatophyta</taxon>
        <taxon>Magnoliopsida</taxon>
        <taxon>eudicotyledons</taxon>
        <taxon>Gunneridae</taxon>
        <taxon>Pentapetalae</taxon>
        <taxon>rosids</taxon>
        <taxon>malvids</taxon>
        <taxon>Brassicales</taxon>
        <taxon>Brassicaceae</taxon>
        <taxon>Brassiceae</taxon>
        <taxon>Brassica</taxon>
    </lineage>
</organism>
<dbReference type="PANTHER" id="PTHR47074:SF11">
    <property type="entry name" value="REVERSE TRANSCRIPTASE-LIKE PROTEIN"/>
    <property type="match status" value="1"/>
</dbReference>
<reference evidence="2" key="1">
    <citation type="submission" date="2019-12" db="EMBL/GenBank/DDBJ databases">
        <title>Genome sequencing and annotation of Brassica cretica.</title>
        <authorList>
            <person name="Studholme D.J."/>
            <person name="Sarris P."/>
        </authorList>
    </citation>
    <scope>NUCLEOTIDE SEQUENCE</scope>
    <source>
        <strain evidence="2">PFS-109/04</strain>
        <tissue evidence="2">Leaf</tissue>
    </source>
</reference>
<comment type="caution">
    <text evidence="2">The sequence shown here is derived from an EMBL/GenBank/DDBJ whole genome shotgun (WGS) entry which is preliminary data.</text>
</comment>
<dbReference type="InterPro" id="IPR036397">
    <property type="entry name" value="RNaseH_sf"/>
</dbReference>
<dbReference type="PANTHER" id="PTHR47074">
    <property type="entry name" value="BNAC02G40300D PROTEIN"/>
    <property type="match status" value="1"/>
</dbReference>
<dbReference type="InterPro" id="IPR002156">
    <property type="entry name" value="RNaseH_domain"/>
</dbReference>
<dbReference type="GO" id="GO:0003676">
    <property type="term" value="F:nucleic acid binding"/>
    <property type="evidence" value="ECO:0007669"/>
    <property type="project" value="InterPro"/>
</dbReference>